<protein>
    <submittedName>
        <fullName evidence="5">Autotransporter protein</fullName>
    </submittedName>
</protein>
<evidence type="ECO:0000256" key="2">
    <source>
        <dbReference type="SAM" id="MobiDB-lite"/>
    </source>
</evidence>
<dbReference type="NCBIfam" id="TIGR01414">
    <property type="entry name" value="autotrans_barl"/>
    <property type="match status" value="1"/>
</dbReference>
<dbReference type="InterPro" id="IPR012332">
    <property type="entry name" value="Autotransporter_pectin_lyase_C"/>
</dbReference>
<dbReference type="SUPFAM" id="SSF103515">
    <property type="entry name" value="Autotransporter"/>
    <property type="match status" value="1"/>
</dbReference>
<dbReference type="Gene3D" id="2.160.20.20">
    <property type="match status" value="10"/>
</dbReference>
<reference evidence="5 6" key="1">
    <citation type="submission" date="2016-04" db="EMBL/GenBank/DDBJ databases">
        <title>ATOL: Assembling a taxonomically balanced genome-scale reconstruction of the evolutionary history of the Enterobacteriaceae.</title>
        <authorList>
            <person name="Plunkett G.III."/>
            <person name="Neeno-Eckwall E.C."/>
            <person name="Glasner J.D."/>
            <person name="Perna N.T."/>
        </authorList>
    </citation>
    <scope>NUCLEOTIDE SEQUENCE [LARGE SCALE GENOMIC DNA]</scope>
    <source>
        <strain evidence="5 6">ATCC 51602</strain>
    </source>
</reference>
<dbReference type="Proteomes" id="UP000078407">
    <property type="component" value="Unassembled WGS sequence"/>
</dbReference>
<dbReference type="CDD" id="cd01344">
    <property type="entry name" value="PL2_Passenger_AT"/>
    <property type="match status" value="1"/>
</dbReference>
<gene>
    <name evidence="5" type="ORF">M976_01022</name>
</gene>
<feature type="compositionally biased region" description="Pro residues" evidence="2">
    <location>
        <begin position="4153"/>
        <end position="4163"/>
    </location>
</feature>
<feature type="region of interest" description="Disordered" evidence="2">
    <location>
        <begin position="4147"/>
        <end position="4175"/>
    </location>
</feature>
<evidence type="ECO:0000259" key="4">
    <source>
        <dbReference type="PROSITE" id="PS51208"/>
    </source>
</evidence>
<dbReference type="InterPro" id="IPR011050">
    <property type="entry name" value="Pectin_lyase_fold/virulence"/>
</dbReference>
<dbReference type="Gene3D" id="2.40.128.130">
    <property type="entry name" value="Autotransporter beta-domain"/>
    <property type="match status" value="1"/>
</dbReference>
<dbReference type="PANTHER" id="PTHR35037:SF3">
    <property type="entry name" value="C-TERMINAL REGION OF AIDA-LIKE PROTEIN"/>
    <property type="match status" value="1"/>
</dbReference>
<dbReference type="PROSITE" id="PS51208">
    <property type="entry name" value="AUTOTRANSPORTER"/>
    <property type="match status" value="1"/>
</dbReference>
<feature type="domain" description="Autotransporter" evidence="4">
    <location>
        <begin position="4211"/>
        <end position="4499"/>
    </location>
</feature>
<dbReference type="SUPFAM" id="SSF51126">
    <property type="entry name" value="Pectin lyase-like"/>
    <property type="match status" value="8"/>
</dbReference>
<dbReference type="InterPro" id="IPR006315">
    <property type="entry name" value="OM_autotransptr_brl_dom"/>
</dbReference>
<dbReference type="EMBL" id="LXEQ01000019">
    <property type="protein sequence ID" value="OAT30247.1"/>
    <property type="molecule type" value="Genomic_DNA"/>
</dbReference>
<evidence type="ECO:0000313" key="6">
    <source>
        <dbReference type="Proteomes" id="UP000078407"/>
    </source>
</evidence>
<dbReference type="InterPro" id="IPR043990">
    <property type="entry name" value="AC_1"/>
</dbReference>
<dbReference type="Pfam" id="PF12951">
    <property type="entry name" value="PATR"/>
    <property type="match status" value="24"/>
</dbReference>
<dbReference type="InterPro" id="IPR005546">
    <property type="entry name" value="Autotransporte_beta"/>
</dbReference>
<feature type="chain" id="PRO_5046129271" evidence="3">
    <location>
        <begin position="37"/>
        <end position="4499"/>
    </location>
</feature>
<organism evidence="5 6">
    <name type="scientific">Buttiauxella ferragutiae ATCC 51602</name>
    <dbReference type="NCBI Taxonomy" id="1354252"/>
    <lineage>
        <taxon>Bacteria</taxon>
        <taxon>Pseudomonadati</taxon>
        <taxon>Pseudomonadota</taxon>
        <taxon>Gammaproteobacteria</taxon>
        <taxon>Enterobacterales</taxon>
        <taxon>Enterobacteriaceae</taxon>
        <taxon>Buttiauxella</taxon>
    </lineage>
</organism>
<dbReference type="PANTHER" id="PTHR35037">
    <property type="entry name" value="C-TERMINAL REGION OF AIDA-LIKE PROTEIN"/>
    <property type="match status" value="1"/>
</dbReference>
<keyword evidence="6" id="KW-1185">Reference proteome</keyword>
<evidence type="ECO:0000256" key="1">
    <source>
        <dbReference type="ARBA" id="ARBA00022729"/>
    </source>
</evidence>
<comment type="caution">
    <text evidence="5">The sequence shown here is derived from an EMBL/GenBank/DDBJ whole genome shotgun (WGS) entry which is preliminary data.</text>
</comment>
<dbReference type="InterPro" id="IPR013425">
    <property type="entry name" value="Autotrns_rpt"/>
</dbReference>
<proteinExistence type="predicted"/>
<dbReference type="SMART" id="SM00869">
    <property type="entry name" value="Autotransporter"/>
    <property type="match status" value="1"/>
</dbReference>
<accession>A0ABX2WBT3</accession>
<keyword evidence="1 3" id="KW-0732">Signal</keyword>
<dbReference type="InterPro" id="IPR036709">
    <property type="entry name" value="Autotransporte_beta_dom_sf"/>
</dbReference>
<evidence type="ECO:0000256" key="3">
    <source>
        <dbReference type="SAM" id="SignalP"/>
    </source>
</evidence>
<dbReference type="InterPro" id="IPR051551">
    <property type="entry name" value="Autotransporter_adhesion"/>
</dbReference>
<feature type="signal peptide" evidence="3">
    <location>
        <begin position="1"/>
        <end position="36"/>
    </location>
</feature>
<evidence type="ECO:0000313" key="5">
    <source>
        <dbReference type="EMBL" id="OAT30247.1"/>
    </source>
</evidence>
<sequence length="4499" mass="444633">MAVSELTKGRSKSSRSKTGPGVVVLAMFALSGTVHASTVTWSPTGQGSGGSGTWDVTDSEWFNGTVMLPWNNLAGDSALFGGTAGTITVTNPITVQDLLFNVNGYIINGGTLNTASGTMGINVGSGNTATVNSIIAGTGRVDINGGGILVLGGTNTYSGGTTITNNSTLRVSSDSSLGAAAGLLTLGNLSSLGTLAITGGPFISTRNVALAQGGGIINVASGATATVGGVMSGTGALTLNGAGTLILTGANTNTGTTTVSSGTLQIGNGGTTGVLGSSVVTNNGTLTFNRSNSYTYAGAISGTGQLVQSGSGTTILTGANTYSGGTTINAGTLQIGGGGATGSITGNITNNGLLSFSHNNTYTQAGVISGSGAVQQNGGTTILSGINTYTGETLMRSGLLQVASDSNLGASSSQIHFTGGSNFRASTGFTTARNILIDSGVNGYVGSANAGDPLTLGGVVSGAGALGVDAGNVILTGVNTYTGGTNIYGGYLSVSNDANLGAATGNIRFVSGGVLRALTSFSTSRNVVLSNAATIESFNGVTLNLNGTISGGATLVLNSAGTPGGTVYLNGSNTYTNTTYLRGGVRAVVSSAGNLGTAKDVNLNNGTLATTGSFAINKIGLSTGGAIVDVAPSTTLTVTGDIYGNGSALRKTNTGTLVLAGTSSSNSGVIIDGGTLQVGSSTTTGSLGTGNVVNNSALAFSQNGDYSYAGVISGAGTLTQNGSGSTTLSGNSTYTGTTRVAAGSLYINGNQTNATGATTVESGATLGGGGTIGGDVTVADGGILAPGSSDGAAGTLTIRRNLLLSGGSILNYNLGQSDVVGGQYNDQTVVGGNLTLDGTLNVNTTAGGTFGAGVYRIISYTGTLTDNGLNIGTMPAGANTELQTSVNGQVNLVNSLGNMRFWDVAQNNGAVNGGTGIWNSGAGANSNWSNAAGTTNGVYSQGYAAFMGTPGTVTVDDSLGAVISEGMQFATSGYTVAGDAINLSETTPGSGQTTIRVGDGTTAGSNYVATVGSVLQGSTAVTKTDRGTLILTGANTYTGGTTVSAGTLQLGNGGTSGSIVGDVLNNSNLAFKRSDTATVSGIISGGGAVQQTGTGTTILTGANTYSGATTISSGTLQIGDGGTTGTLGTGAVTVTTPGGLAFNRSDTLTYDGAISGTGSVAQNGTGTTVLSGNHTYSGGTTINAGSLQLGNGAANGGGTITGNVTNNGRLIFNRNAAYTYAGVISGSGVVERRSGTLTLSGANTYTGGTVLAGGETRVASDSNFGDASGTLTFNGGNLRTSATLERDIIVGAGNGIIISSGGTINSHITGTGLLRFHGSGSTFINGTNNSYSGGTLLTDYATLVISSANALGTGKITGQASDISYGGGGNLRTTATMTLANNIDLGETSFYGNSNNQQSLNFITDADTTLTLTGNINNVGGYHTTNGFAKQGAGTMVLANTVYGNGNSYAVRVRQGTLVVGDGGTRGTIGAAPSQVSAGAQLVFNRSDTSIYSGAISGEGSMEQQGSGTLILANNSTHTGGTTITAGTLQLGNGGAGGAIAGDIVNNANLTFKRSDVYTYAGAITGSGTIHQSGTGTTVLTGSSTNAGDTTIDSGTLQLGNGGTTGSITDNVINNGTLAFNRSDNVTFANTISGTGGLQQNGSGYTILTGNNSYKGATTVSTGGLIVNGDQTAATGATTVAANAVLGGTGTIGGNVTIANDGILTPGSTSGTGGTLTVKGNLALNGTSILRYTFGSVNGVAQNSLTNVGGNLTLDGRLDVTIPTGGTFDPGIYRIFNYDGTLTNNGLALGNMPPSTTVALQTGVQGQINLINTTGILTAVWDGSNPTNYNNGAADGGGGVWNRNLANQSWGNASSSVNSSYTPTSFVIFQGTPATVTVDTSFGAISASGLQFAVSGYSLVGGAIDLLQTASGTNSTTISVGDHSDLGANYTATIGSVLQGSTRLTKTDKGTLVLTGNNTYSGGTAIDDGTLRVSSDSNLGAAAGALSLNGGTLESTSTFATARTTTLNTKGGTFNVDPSQTLTLSGAIGGAGKLTKTDAGKLVLSGTNTYSGGTDINGGTVSISSDSGLGAASGALSITGGTLETTATMASARATSLNTGGATLDVDGGTTLTLNGAVSGSGALTKIDSGTLVLAGTNTYSGGTNFNAGKIQVSSDAGLGAATGALTFNGGSLETTTTMTSDRSATINAGSATFDVDSGTTLTMNGIISGTGALNKADAGTLLLTTANTWSGGTTISGGSLKLTNTDGAGSGTVNINAAAGLELALASASVFDNVLAGVGTTTVSGAQATITANNAAYTGSWNVTSSGTLALPGSATSSTNNLGTGAVVIAAGGIVNTQTTGAFSFNNALTGSGTLNASNGGQAFSFGSGVGANFAGVVNLTNNSFALSGNNTTALTRATLNMNTGNVTTVGAGSQAVGNLAFNGGTLAFANLPTGTVATGALALTSGNVQLDPQNAGTSGNLLVQDEGTTQQLISATSVTGSEGNLVLKDQAGNVLTSGTSSIVQGGNTVAVGSYSYGLATRAAGSSTVDGLYATYRLSQLALQSGQTLTLAQNSGANGTSADMSARLTGSGSLAIDAGNGVVSLSNATNDYTGETSVTSGTLQAGSDNALGHTSKLNLADTTTFDLNGKTQTIGALNGLAGSTLNINSGTLNLSNGGVSAGVLTGSGQLNVNGGTLDVLGANTGLTAATAIATGATVKINNVDSLGSGAITTAGTLVVDAATGSLDNVINGAGAVQLSNAADVTLAGINALSGSWNTDAGTRLTATQAANLGTAAINNAGTFNVDTTTDWTLNNAINGTGAVTKKGSGTLTIAHANTYSGNTTISGGVLKLTHTDGAGTGVVNIDTAAGLELALATASVFDNQLAGAGTTTVSGAQATITANNSAYTGNWNVTSSGTLAVPDSATSSTPNLGSGAVDIAAGGIVNAQTTGAFSFDNALTGAGTLNASNNGNTFSFGSGVGANFAGTANLTNNTFDLSADNTTALTRATLKVGSGNVTTVGDGNQQIGGLTLNNGTMQFNANAPEQIIADSLITAGTLEINHTGTVRLSLPQPFTPSPPDTPNTTNLLMQDEANVGVQLVSASSVTGSGGAIVLTDQNQRVITAARQLDINQNNQNVAQATYDYRLTSSTQNNGLYVNYGLKQLDLYAGQTLTLAEDTGASSVSADMSAKVTGSGNLAIDARDGVVSLSNVTNDYSGETSVISGSLRSESDNALGQSSKLNLADTTTFDLNGMTQTLGELNDLAGSTLNINNGTLNLSNGGTSAGALTGAGQLNVNGGTLAVQGANTDLTAATAIASGATVNINDVDGLGSSEITTAGTLAVDAVTGVLDNVINGVGAVQLSNAADVTLTGINALSGSWNTDAGTRLTATQAANLGTAAINNAGTFNVDTATDWTLDNAIGGSGDVTKNGSGMLTIAHANTYSGGTTISAGMLKLTDADGAGTGVVNVDAAAGLELALATASVFDNQLAGAGATTVSGAQATVTADNSAYTGNWNVTDSGTLAVDSATTSSTTNLGSGSVDIAVSGIVNAQTTGAFSFDNVLSGTGTLNASNNGNAFSFGSGAGANFAGTANLTDNTFDLTGDNTTALTRATLQVGTGNVTTVGDGDQQIGGLTLNGGTLKFNATAPDQSVATSLITAGVLDINRTGTVMVKLPEPLTASAPDTPNATNLLMQDEGETGVQLVRSGAVAGSGGALDLVDQNGVKITAAREIDVSQNGNTVAKGTYDYRLTSGAQSDGLYVNYGLTKLDLQADQTLTLAQDTAANGASADMSAKITGSGNLAIDARGGLLSLTNITNDYRGETSVNSGTLQAGSDNALGQTSKLNLASVSAFDLNGKTQTLGALNGETGSTLNLNGGMLDLSNGGTSAGALAGGGKLNVNGGTLDVQGANSGLTAATTIATGATVSLNHVDGLGSSEITSAGKLVLDGATGTMDNTIKGTGEVVKRGAGEVVMTGKTDWTGNTLIDEGELTLDGSQGGAQLVSNIIAKDNTALSLRNGASLTGWIDPTDVNIDSASTWNMTADSLVDDVNLAGTLNYVAPGSTPMAAGRTLTANNWNGQGGTLVLNTMLGGDNSVTDKLLVNGNTSGNTFMKVNNAGGSGAQTVEGIRVVEVKGQSDGTFTKSGRIVAGAYDYSLVKKGADWFLTSLDTTAKPPEPAKPGEPSPEPEKKGQPTVRPEAAAYTANLAAANTMFITSLHDRLGETQYTDALTGEQKVTSMWLRQLGGQNRWKDSSGQIETQSNRYVTQLGGDIAQWSPDGLQRLHLGVMAGYGTSSSKSRSNVTGYRAEGSVDGYSAGLYATWYQNDETRQGAYVDSWAQYGWFNNDVNGQDIKGESYKSSGITASLEMGYTHKLGEFAGSQGSLNEWFIQPQAQAIWMGVEADDHRESNGTRVSGEGDGNVQTRLGVRTYLKGHNKIDDGKGRTFQPFVEVNWIHNTQSFGTRMDGVSLTQSGARNIGEIKTGVEGQLNSRLNMWGNVGVQVGDKGYSDASAMVGVKYSF</sequence>
<name>A0ABX2WBT3_9ENTR</name>
<dbReference type="NCBIfam" id="TIGR02601">
    <property type="entry name" value="autotrns_rpt"/>
    <property type="match status" value="16"/>
</dbReference>